<dbReference type="Proteomes" id="UP000887566">
    <property type="component" value="Unplaced"/>
</dbReference>
<evidence type="ECO:0000313" key="2">
    <source>
        <dbReference type="Proteomes" id="UP000887566"/>
    </source>
</evidence>
<proteinExistence type="predicted"/>
<dbReference type="AlphaFoldDB" id="A0A914V542"/>
<protein>
    <submittedName>
        <fullName evidence="3">Uncharacterized protein</fullName>
    </submittedName>
</protein>
<accession>A0A914V542</accession>
<name>A0A914V542_9BILA</name>
<feature type="region of interest" description="Disordered" evidence="1">
    <location>
        <begin position="46"/>
        <end position="79"/>
    </location>
</feature>
<evidence type="ECO:0000256" key="1">
    <source>
        <dbReference type="SAM" id="MobiDB-lite"/>
    </source>
</evidence>
<reference evidence="3" key="1">
    <citation type="submission" date="2022-11" db="UniProtKB">
        <authorList>
            <consortium name="WormBaseParasite"/>
        </authorList>
    </citation>
    <scope>IDENTIFICATION</scope>
</reference>
<organism evidence="2 3">
    <name type="scientific">Plectus sambesii</name>
    <dbReference type="NCBI Taxonomy" id="2011161"/>
    <lineage>
        <taxon>Eukaryota</taxon>
        <taxon>Metazoa</taxon>
        <taxon>Ecdysozoa</taxon>
        <taxon>Nematoda</taxon>
        <taxon>Chromadorea</taxon>
        <taxon>Plectida</taxon>
        <taxon>Plectina</taxon>
        <taxon>Plectoidea</taxon>
        <taxon>Plectidae</taxon>
        <taxon>Plectus</taxon>
    </lineage>
</organism>
<keyword evidence="2" id="KW-1185">Reference proteome</keyword>
<dbReference type="WBParaSite" id="PSAMB.scaffold1529size30424.g13630.t1">
    <property type="protein sequence ID" value="PSAMB.scaffold1529size30424.g13630.t1"/>
    <property type="gene ID" value="PSAMB.scaffold1529size30424.g13630"/>
</dbReference>
<sequence>MELLNRCICAKPSRSLMDRLAAIYAAFLRRCASISATAIDRLVASPRPAAPHRSRARPASFEYSRASPSDSHTHFAQRDAYSIDSEKKKGLSRELSLLSGY</sequence>
<evidence type="ECO:0000313" key="3">
    <source>
        <dbReference type="WBParaSite" id="PSAMB.scaffold1529size30424.g13630.t1"/>
    </source>
</evidence>